<evidence type="ECO:0000313" key="4">
    <source>
        <dbReference type="EMBL" id="MFC7339377.1"/>
    </source>
</evidence>
<organism evidence="4 5">
    <name type="scientific">Haloferula chungangensis</name>
    <dbReference type="NCBI Taxonomy" id="1048331"/>
    <lineage>
        <taxon>Bacteria</taxon>
        <taxon>Pseudomonadati</taxon>
        <taxon>Verrucomicrobiota</taxon>
        <taxon>Verrucomicrobiia</taxon>
        <taxon>Verrucomicrobiales</taxon>
        <taxon>Verrucomicrobiaceae</taxon>
        <taxon>Haloferula</taxon>
    </lineage>
</organism>
<dbReference type="InterPro" id="IPR056823">
    <property type="entry name" value="TEN-like_YD-shell"/>
</dbReference>
<dbReference type="Proteomes" id="UP001596472">
    <property type="component" value="Unassembled WGS sequence"/>
</dbReference>
<dbReference type="Gene3D" id="2.180.10.10">
    <property type="entry name" value="RHS repeat-associated core"/>
    <property type="match status" value="1"/>
</dbReference>
<proteinExistence type="predicted"/>
<evidence type="ECO:0000256" key="1">
    <source>
        <dbReference type="ARBA" id="ARBA00022737"/>
    </source>
</evidence>
<accession>A0ABW2LEH8</accession>
<feature type="domain" description="Teneurin-like YD-shell" evidence="3">
    <location>
        <begin position="66"/>
        <end position="253"/>
    </location>
</feature>
<protein>
    <submittedName>
        <fullName evidence="4">RHS repeat domain-containing protein</fullName>
    </submittedName>
</protein>
<dbReference type="PANTHER" id="PTHR32305">
    <property type="match status" value="1"/>
</dbReference>
<dbReference type="PANTHER" id="PTHR32305:SF15">
    <property type="entry name" value="PROTEIN RHSA-RELATED"/>
    <property type="match status" value="1"/>
</dbReference>
<dbReference type="InterPro" id="IPR022385">
    <property type="entry name" value="Rhs_assc_core"/>
</dbReference>
<dbReference type="NCBIfam" id="TIGR01643">
    <property type="entry name" value="YD_repeat_2x"/>
    <property type="match status" value="1"/>
</dbReference>
<evidence type="ECO:0000313" key="5">
    <source>
        <dbReference type="Proteomes" id="UP001596472"/>
    </source>
</evidence>
<dbReference type="Pfam" id="PF25023">
    <property type="entry name" value="TEN_YD-shell"/>
    <property type="match status" value="1"/>
</dbReference>
<dbReference type="InterPro" id="IPR050708">
    <property type="entry name" value="T6SS_VgrG/RHS"/>
</dbReference>
<dbReference type="InterPro" id="IPR006530">
    <property type="entry name" value="YD"/>
</dbReference>
<keyword evidence="1" id="KW-0677">Repeat</keyword>
<gene>
    <name evidence="4" type="ORF">ACFQY0_19450</name>
</gene>
<name>A0ABW2LEH8_9BACT</name>
<comment type="caution">
    <text evidence="4">The sequence shown here is derived from an EMBL/GenBank/DDBJ whole genome shotgun (WGS) entry which is preliminary data.</text>
</comment>
<keyword evidence="5" id="KW-1185">Reference proteome</keyword>
<dbReference type="NCBIfam" id="TIGR03696">
    <property type="entry name" value="Rhs_assc_core"/>
    <property type="match status" value="1"/>
</dbReference>
<evidence type="ECO:0000259" key="3">
    <source>
        <dbReference type="Pfam" id="PF25023"/>
    </source>
</evidence>
<reference evidence="5" key="1">
    <citation type="journal article" date="2019" name="Int. J. Syst. Evol. Microbiol.">
        <title>The Global Catalogue of Microorganisms (GCM) 10K type strain sequencing project: providing services to taxonomists for standard genome sequencing and annotation.</title>
        <authorList>
            <consortium name="The Broad Institute Genomics Platform"/>
            <consortium name="The Broad Institute Genome Sequencing Center for Infectious Disease"/>
            <person name="Wu L."/>
            <person name="Ma J."/>
        </authorList>
    </citation>
    <scope>NUCLEOTIDE SEQUENCE [LARGE SCALE GENOMIC DNA]</scope>
    <source>
        <strain evidence="5">CGMCC 4.1467</strain>
    </source>
</reference>
<evidence type="ECO:0000256" key="2">
    <source>
        <dbReference type="SAM" id="MobiDB-lite"/>
    </source>
</evidence>
<dbReference type="RefSeq" id="WP_379716072.1">
    <property type="nucleotide sequence ID" value="NZ_JBHTBS010000015.1"/>
</dbReference>
<feature type="region of interest" description="Disordered" evidence="2">
    <location>
        <begin position="1"/>
        <end position="22"/>
    </location>
</feature>
<sequence length="474" mass="51193">MNRLSQIGGAGRTMVEGELDEPGTNTFTFRREIAVQEGANSFAIAATDASGNRTTQSYSVQVGGTQTSYGYDLNGNLLWEKDPGGTVLRSFEWDAADRLKAVNWGAQRVEWSYDAMGRKVSESVNGTLSRRFLWDGIELLFQRSAAGVIQKKFYGEGEIRIGGTDSGSYFYTRDHLGSVREVLRLDGVLQARYDYDAYGKRMTITQSAGYLGGCDFGYTGHFTRTALAAGKTELVLAHYRAYDPGLGRWLSEDPLGIEGGVNLYGYVGADPVGRWDPLGLEFWSWTGTAGDWAENVAQFSMGMADNLSFGLNGAARRAIYGDDYSDPCLTAYKSGEWAVEAVGLLAGGAGVGRMGLAKATKRGSALAKARSAAARSVYDDRTFNAVSKQVRSSMGYRGNDGVQIHHMIFRNSNSAIARGLRNSGLNLVPISTRLNQFFNSEKLGVRALEKAFAAAFVTAEASVLNMPGASGGCD</sequence>
<dbReference type="EMBL" id="JBHTBS010000015">
    <property type="protein sequence ID" value="MFC7339377.1"/>
    <property type="molecule type" value="Genomic_DNA"/>
</dbReference>